<dbReference type="PROSITE" id="PS51470">
    <property type="entry name" value="FG_GAP"/>
    <property type="match status" value="4"/>
</dbReference>
<protein>
    <submittedName>
        <fullName evidence="8">HYR domain-containing protein</fullName>
    </submittedName>
</protein>
<keyword evidence="1" id="KW-0732">Signal</keyword>
<proteinExistence type="predicted"/>
<keyword evidence="6" id="KW-0472">Membrane</keyword>
<dbReference type="Proteomes" id="UP001597459">
    <property type="component" value="Unassembled WGS sequence"/>
</dbReference>
<keyword evidence="2" id="KW-0677">Repeat</keyword>
<dbReference type="Pfam" id="PF01839">
    <property type="entry name" value="FG-GAP"/>
    <property type="match status" value="3"/>
</dbReference>
<sequence length="1224" mass="129003">MIRFTKHYNTTHYYLFLIFLLPIYTIAQCPNVPLSIIDGNTGFTIENPTPKDKLGYSVSDAGDINGDGIDDIIIGAHSKDNGSITAAGEAYIIFGNPTFSLSSFDPQTLDGTNGFIVKGNTTDAKLGISVSKAGDVNNDGVDDILIGILKYDASGIGAAMIIYGKRTPFRTVFIPSDIDGNNGIIIKGENTTSSRRDGFGMHVSALGDINGDRIADIGIAAPQYSHSPNTGRYYVIFGNNTLPSILDITTLNGTNGFYIDGTATIWNGPGSTINPAGDINNDGINDIAIGIPRKNEDGIRNRGIAYVIFGKNTSFSSSFNLSSLNGTNGFSILGKPISASLGTTIQEAGDINNDGITDLIVSAPQTEIDGNSSVGEVHIIFGKNTGFNSQFLINNLNGINGMTIIGEKRYDNLGGAAAPAGDFNNDGIDDIIIGSIRASRSLSGGAYVVFGKSSPWDPTFKLETINGTNAILLLDDRRYVYTNTGFDVSTAGDVNNDGVSDILIGSNTRDYDAGTAYVIHGDNINYTDTTLPTINCPTSESLYLNATIPNYMFHIDLGDNCTYHMDLMYRQTPPQGTIFTGTTTVTMTVTDKAGNSNSCSFPITVKPPPPSLSCTDTYITTDNLNGVNGFSIIGELSGGNLGHDVRKAGDINGDGIADFIVGAPGEYYSFSGPYRNESYNVEGKVYVVFGTRSGFPSHVNVALLDGTDGFRITNDTPISQWPETGYQVSTAGDINNDGIDDIMMSDPFRSTSLGRELGHVYFVFGKTSGFPPVLNLSSLDGTNGFTFISDKEFDQSARSIDHIGDINHDGISDIIIGAGTSGGAHKGRCFILYGSTSTFPDVLRSTDLDGNNGFIIEGDADGDRIGSQVTGLGDINGDGISDIGFSGGTTKKTFVLFGKNGNLPHPLTTSSINGSNGFYVDLSLAPSSTSGTINSVGDINGDGINDILFGGKWLLFGKNTGYSLAEDIYSLNGINGFSFSVSGFSDISSAGDFNNDGITDLLLGRIRTSTVILFGRSTGWSPTINPYVLDNSQAFQVRSPSSYTGASVDGIGDINMDGFDDILLGSPTPSYSASLTENPGYAYVLFGFSLTDTEKPVITCPSNQVLASGNTLPDYTSLVSVVDNCDSAPEITQTPGVGSPYTSGMTVTMIATDASGNRVSCTFIVSDITDTTPPSITCPTDQTVSCTTTTVPDYSSLVSATDAIDPNPTINQTPSAGSPLTDGM</sequence>
<keyword evidence="4" id="KW-0325">Glycoprotein</keyword>
<feature type="domain" description="HYR" evidence="7">
    <location>
        <begin position="527"/>
        <end position="607"/>
    </location>
</feature>
<dbReference type="Gene3D" id="2.130.10.130">
    <property type="entry name" value="Integrin alpha, N-terminal"/>
    <property type="match status" value="8"/>
</dbReference>
<dbReference type="EMBL" id="JBHULX010000007">
    <property type="protein sequence ID" value="MFD2590828.1"/>
    <property type="molecule type" value="Genomic_DNA"/>
</dbReference>
<evidence type="ECO:0000256" key="3">
    <source>
        <dbReference type="ARBA" id="ARBA00022801"/>
    </source>
</evidence>
<dbReference type="PROSITE" id="PS50825">
    <property type="entry name" value="HYR"/>
    <property type="match status" value="1"/>
</dbReference>
<evidence type="ECO:0000313" key="8">
    <source>
        <dbReference type="EMBL" id="MFD2590828.1"/>
    </source>
</evidence>
<feature type="compositionally biased region" description="Polar residues" evidence="5">
    <location>
        <begin position="1208"/>
        <end position="1218"/>
    </location>
</feature>
<dbReference type="PANTHER" id="PTHR23221:SF7">
    <property type="entry name" value="PHOSPHATIDYLINOSITOL-GLYCAN-SPECIFIC PHOSPHOLIPASE D"/>
    <property type="match status" value="1"/>
</dbReference>
<dbReference type="PRINTS" id="PR01185">
    <property type="entry name" value="INTEGRINA"/>
</dbReference>
<name>A0ABW5N9F3_9FLAO</name>
<dbReference type="InterPro" id="IPR000413">
    <property type="entry name" value="Integrin_alpha"/>
</dbReference>
<feature type="non-terminal residue" evidence="8">
    <location>
        <position position="1224"/>
    </location>
</feature>
<dbReference type="InterPro" id="IPR013519">
    <property type="entry name" value="Int_alpha_beta-p"/>
</dbReference>
<keyword evidence="6" id="KW-0812">Transmembrane</keyword>
<reference evidence="9" key="1">
    <citation type="journal article" date="2019" name="Int. J. Syst. Evol. Microbiol.">
        <title>The Global Catalogue of Microorganisms (GCM) 10K type strain sequencing project: providing services to taxonomists for standard genome sequencing and annotation.</title>
        <authorList>
            <consortium name="The Broad Institute Genomics Platform"/>
            <consortium name="The Broad Institute Genome Sequencing Center for Infectious Disease"/>
            <person name="Wu L."/>
            <person name="Ma J."/>
        </authorList>
    </citation>
    <scope>NUCLEOTIDE SEQUENCE [LARGE SCALE GENOMIC DNA]</scope>
    <source>
        <strain evidence="9">KCTC 42423</strain>
    </source>
</reference>
<dbReference type="PANTHER" id="PTHR23221">
    <property type="entry name" value="GLYCOSYLPHOSPHATIDYLINOSITOL PHOSPHOLIPASE D"/>
    <property type="match status" value="1"/>
</dbReference>
<evidence type="ECO:0000256" key="2">
    <source>
        <dbReference type="ARBA" id="ARBA00022737"/>
    </source>
</evidence>
<evidence type="ECO:0000256" key="1">
    <source>
        <dbReference type="ARBA" id="ARBA00022729"/>
    </source>
</evidence>
<comment type="caution">
    <text evidence="8">The sequence shown here is derived from an EMBL/GenBank/DDBJ whole genome shotgun (WGS) entry which is preliminary data.</text>
</comment>
<dbReference type="InterPro" id="IPR003410">
    <property type="entry name" value="HYR_dom"/>
</dbReference>
<dbReference type="Pfam" id="PF02494">
    <property type="entry name" value="HYR"/>
    <property type="match status" value="2"/>
</dbReference>
<keyword evidence="3" id="KW-0378">Hydrolase</keyword>
<accession>A0ABW5N9F3</accession>
<dbReference type="InterPro" id="IPR028994">
    <property type="entry name" value="Integrin_alpha_N"/>
</dbReference>
<gene>
    <name evidence="8" type="ORF">ACFSTE_08290</name>
</gene>
<dbReference type="SUPFAM" id="SSF69318">
    <property type="entry name" value="Integrin alpha N-terminal domain"/>
    <property type="match status" value="3"/>
</dbReference>
<evidence type="ECO:0000313" key="9">
    <source>
        <dbReference type="Proteomes" id="UP001597459"/>
    </source>
</evidence>
<organism evidence="8 9">
    <name type="scientific">Aquimarina hainanensis</name>
    <dbReference type="NCBI Taxonomy" id="1578017"/>
    <lineage>
        <taxon>Bacteria</taxon>
        <taxon>Pseudomonadati</taxon>
        <taxon>Bacteroidota</taxon>
        <taxon>Flavobacteriia</taxon>
        <taxon>Flavobacteriales</taxon>
        <taxon>Flavobacteriaceae</taxon>
        <taxon>Aquimarina</taxon>
    </lineage>
</organism>
<dbReference type="InterPro" id="IPR013517">
    <property type="entry name" value="FG-GAP"/>
</dbReference>
<keyword evidence="9" id="KW-1185">Reference proteome</keyword>
<evidence type="ECO:0000259" key="7">
    <source>
        <dbReference type="PROSITE" id="PS50825"/>
    </source>
</evidence>
<dbReference type="SMART" id="SM00191">
    <property type="entry name" value="Int_alpha"/>
    <property type="match status" value="13"/>
</dbReference>
<feature type="transmembrane region" description="Helical" evidence="6">
    <location>
        <begin position="12"/>
        <end position="27"/>
    </location>
</feature>
<evidence type="ECO:0000256" key="6">
    <source>
        <dbReference type="SAM" id="Phobius"/>
    </source>
</evidence>
<evidence type="ECO:0000256" key="5">
    <source>
        <dbReference type="SAM" id="MobiDB-lite"/>
    </source>
</evidence>
<dbReference type="RefSeq" id="WP_378298069.1">
    <property type="nucleotide sequence ID" value="NZ_JBHULX010000007.1"/>
</dbReference>
<feature type="region of interest" description="Disordered" evidence="5">
    <location>
        <begin position="1200"/>
        <end position="1224"/>
    </location>
</feature>
<keyword evidence="6" id="KW-1133">Transmembrane helix</keyword>
<evidence type="ECO:0000256" key="4">
    <source>
        <dbReference type="ARBA" id="ARBA00023180"/>
    </source>
</evidence>